<dbReference type="PANTHER" id="PTHR22990">
    <property type="entry name" value="F-BOX ONLY PROTEIN"/>
    <property type="match status" value="1"/>
</dbReference>
<evidence type="ECO:0000313" key="5">
    <source>
        <dbReference type="EMBL" id="NMM47208.1"/>
    </source>
</evidence>
<dbReference type="PANTHER" id="PTHR22990:SF15">
    <property type="entry name" value="F-BOX ONLY PROTEIN 10"/>
    <property type="match status" value="1"/>
</dbReference>
<organism evidence="5 6">
    <name type="scientific">Marinigracilibium pacificum</name>
    <dbReference type="NCBI Taxonomy" id="2729599"/>
    <lineage>
        <taxon>Bacteria</taxon>
        <taxon>Pseudomonadati</taxon>
        <taxon>Bacteroidota</taxon>
        <taxon>Cytophagia</taxon>
        <taxon>Cytophagales</taxon>
        <taxon>Flammeovirgaceae</taxon>
        <taxon>Marinigracilibium</taxon>
    </lineage>
</organism>
<protein>
    <recommendedName>
        <fullName evidence="4">Right handed beta helix domain-containing protein</fullName>
    </recommendedName>
</protein>
<dbReference type="SUPFAM" id="SSF51126">
    <property type="entry name" value="Pectin lyase-like"/>
    <property type="match status" value="1"/>
</dbReference>
<reference evidence="5 6" key="1">
    <citation type="submission" date="2020-04" db="EMBL/GenBank/DDBJ databases">
        <title>Flammeovirgaceae bacterium KN852 isolated from deep sea.</title>
        <authorList>
            <person name="Zhang D.-C."/>
        </authorList>
    </citation>
    <scope>NUCLEOTIDE SEQUENCE [LARGE SCALE GENOMIC DNA]</scope>
    <source>
        <strain evidence="5 6">KN852</strain>
    </source>
</reference>
<dbReference type="InterPro" id="IPR022441">
    <property type="entry name" value="Para_beta_helix_rpt-2"/>
</dbReference>
<evidence type="ECO:0000259" key="4">
    <source>
        <dbReference type="Pfam" id="PF13229"/>
    </source>
</evidence>
<gene>
    <name evidence="5" type="ORF">HH304_02280</name>
</gene>
<dbReference type="InterPro" id="IPR051550">
    <property type="entry name" value="SCF-Subunits/Alg-Epimerases"/>
</dbReference>
<accession>A0A848IVJ9</accession>
<keyword evidence="3" id="KW-0833">Ubl conjugation pathway</keyword>
<dbReference type="Gene3D" id="2.160.20.10">
    <property type="entry name" value="Single-stranded right-handed beta-helix, Pectin lyase-like"/>
    <property type="match status" value="1"/>
</dbReference>
<evidence type="ECO:0000313" key="6">
    <source>
        <dbReference type="Proteomes" id="UP000559010"/>
    </source>
</evidence>
<evidence type="ECO:0000256" key="3">
    <source>
        <dbReference type="ARBA" id="ARBA00022786"/>
    </source>
</evidence>
<dbReference type="InterPro" id="IPR039448">
    <property type="entry name" value="Beta_helix"/>
</dbReference>
<keyword evidence="2" id="KW-0677">Repeat</keyword>
<dbReference type="InterPro" id="IPR022442">
    <property type="entry name" value="SO_2930-like_dom"/>
</dbReference>
<dbReference type="InterPro" id="IPR011050">
    <property type="entry name" value="Pectin_lyase_fold/virulence"/>
</dbReference>
<dbReference type="NCBIfam" id="TIGR03805">
    <property type="entry name" value="beta_helix_1"/>
    <property type="match status" value="1"/>
</dbReference>
<dbReference type="Proteomes" id="UP000559010">
    <property type="component" value="Unassembled WGS sequence"/>
</dbReference>
<comment type="pathway">
    <text evidence="1">Protein modification; protein ubiquitination.</text>
</comment>
<dbReference type="InterPro" id="IPR006626">
    <property type="entry name" value="PbH1"/>
</dbReference>
<comment type="caution">
    <text evidence="5">The sequence shown here is derived from an EMBL/GenBank/DDBJ whole genome shotgun (WGS) entry which is preliminary data.</text>
</comment>
<evidence type="ECO:0000256" key="2">
    <source>
        <dbReference type="ARBA" id="ARBA00022737"/>
    </source>
</evidence>
<dbReference type="EMBL" id="JABBNU010000001">
    <property type="protein sequence ID" value="NMM47208.1"/>
    <property type="molecule type" value="Genomic_DNA"/>
</dbReference>
<dbReference type="AlphaFoldDB" id="A0A848IVJ9"/>
<keyword evidence="6" id="KW-1185">Reference proteome</keyword>
<feature type="domain" description="Right handed beta helix" evidence="4">
    <location>
        <begin position="78"/>
        <end position="219"/>
    </location>
</feature>
<dbReference type="NCBIfam" id="TIGR03804">
    <property type="entry name" value="para_beta_helix"/>
    <property type="match status" value="1"/>
</dbReference>
<dbReference type="SMART" id="SM00710">
    <property type="entry name" value="PbH1"/>
    <property type="match status" value="6"/>
</dbReference>
<dbReference type="InterPro" id="IPR012334">
    <property type="entry name" value="Pectin_lyas_fold"/>
</dbReference>
<proteinExistence type="predicted"/>
<sequence>MKKPYSILFATLIFIWGCSTDTSYDPERSYSDIQKDLTAKFILAKDSSVIELPEGHFLFDKSLSMEGKKHITIKGKGIDKTILSFKGQTDGAEGLRITNCENITLEDFTVEDAAGDNIKVMDTKNIAFRRMKVAWTGAIDEDNGAYGFYPVMCSGVLIEECESMGSSDAGLYVGQSENVVIRNNKVYQNVAGIESENSDNVEIYGNEVYDNTGGILVFNLPGLSRYGRNIKVYDNNVYSNNRNNFSVPGAIVGYVPAGTGMIILATSNVEVYNNSITDHKTAGISIVSYELIKAMDEMDSEKPEDADLPAGVASFNSDYASDVNYDPYPGRIYLHNNNYDNDKWIPDLNSDIGKLLLFKKGFKTPDIVIDGILPDNYLADNGQVNDLYKICLDENEKVKFLYLDAENDFEGIHEDINSYQCETSLL</sequence>
<evidence type="ECO:0000256" key="1">
    <source>
        <dbReference type="ARBA" id="ARBA00004906"/>
    </source>
</evidence>
<dbReference type="RefSeq" id="WP_169677817.1">
    <property type="nucleotide sequence ID" value="NZ_JABBNU010000001.1"/>
</dbReference>
<dbReference type="Pfam" id="PF13229">
    <property type="entry name" value="Beta_helix"/>
    <property type="match status" value="1"/>
</dbReference>
<name>A0A848IVJ9_9BACT</name>